<accession>A0ABQ9W7C4</accession>
<evidence type="ECO:0000256" key="1">
    <source>
        <dbReference type="SAM" id="SignalP"/>
    </source>
</evidence>
<feature type="non-terminal residue" evidence="2">
    <location>
        <position position="79"/>
    </location>
</feature>
<keyword evidence="3" id="KW-1185">Reference proteome</keyword>
<dbReference type="EMBL" id="JASSZA010000002">
    <property type="protein sequence ID" value="KAK2116964.1"/>
    <property type="molecule type" value="Genomic_DNA"/>
</dbReference>
<dbReference type="Proteomes" id="UP001266305">
    <property type="component" value="Unassembled WGS sequence"/>
</dbReference>
<proteinExistence type="predicted"/>
<comment type="caution">
    <text evidence="2">The sequence shown here is derived from an EMBL/GenBank/DDBJ whole genome shotgun (WGS) entry which is preliminary data.</text>
</comment>
<gene>
    <name evidence="2" type="ORF">P7K49_003850</name>
</gene>
<feature type="chain" id="PRO_5047206434" description="Secreted protein" evidence="1">
    <location>
        <begin position="18"/>
        <end position="79"/>
    </location>
</feature>
<reference evidence="2 3" key="1">
    <citation type="submission" date="2023-05" db="EMBL/GenBank/DDBJ databases">
        <title>B98-5 Cell Line De Novo Hybrid Assembly: An Optical Mapping Approach.</title>
        <authorList>
            <person name="Kananen K."/>
            <person name="Auerbach J.A."/>
            <person name="Kautto E."/>
            <person name="Blachly J.S."/>
        </authorList>
    </citation>
    <scope>NUCLEOTIDE SEQUENCE [LARGE SCALE GENOMIC DNA]</scope>
    <source>
        <strain evidence="2">B95-8</strain>
        <tissue evidence="2">Cell line</tissue>
    </source>
</reference>
<feature type="signal peptide" evidence="1">
    <location>
        <begin position="1"/>
        <end position="17"/>
    </location>
</feature>
<organism evidence="2 3">
    <name type="scientific">Saguinus oedipus</name>
    <name type="common">Cotton-top tamarin</name>
    <name type="synonym">Oedipomidas oedipus</name>
    <dbReference type="NCBI Taxonomy" id="9490"/>
    <lineage>
        <taxon>Eukaryota</taxon>
        <taxon>Metazoa</taxon>
        <taxon>Chordata</taxon>
        <taxon>Craniata</taxon>
        <taxon>Vertebrata</taxon>
        <taxon>Euteleostomi</taxon>
        <taxon>Mammalia</taxon>
        <taxon>Eutheria</taxon>
        <taxon>Euarchontoglires</taxon>
        <taxon>Primates</taxon>
        <taxon>Haplorrhini</taxon>
        <taxon>Platyrrhini</taxon>
        <taxon>Cebidae</taxon>
        <taxon>Callitrichinae</taxon>
        <taxon>Saguinus</taxon>
    </lineage>
</organism>
<sequence length="79" mass="8809">MLALCLLFLASRRLVYPALFLINLHFKEPTDRSHRTEPMASAAQAQQGVAARCQTVTCWVTRKEKGLSPSTPQSNKPEP</sequence>
<protein>
    <recommendedName>
        <fullName evidence="4">Secreted protein</fullName>
    </recommendedName>
</protein>
<evidence type="ECO:0000313" key="2">
    <source>
        <dbReference type="EMBL" id="KAK2116964.1"/>
    </source>
</evidence>
<evidence type="ECO:0008006" key="4">
    <source>
        <dbReference type="Google" id="ProtNLM"/>
    </source>
</evidence>
<name>A0ABQ9W7C4_SAGOE</name>
<evidence type="ECO:0000313" key="3">
    <source>
        <dbReference type="Proteomes" id="UP001266305"/>
    </source>
</evidence>
<keyword evidence="1" id="KW-0732">Signal</keyword>